<protein>
    <recommendedName>
        <fullName evidence="3">Glutathione hydrolase</fullName>
        <ecNumber evidence="3">2.3.2.2</ecNumber>
        <ecNumber evidence="3">3.4.19.13</ecNumber>
    </recommendedName>
    <alternativeName>
        <fullName evidence="3">Gamma-glutamyltransferase</fullName>
    </alternativeName>
    <alternativeName>
        <fullName evidence="3">Gamma-glutamyltranspeptidase</fullName>
    </alternativeName>
</protein>
<accession>A0A397Z598</accession>
<dbReference type="InterPro" id="IPR043138">
    <property type="entry name" value="GGT_lsub"/>
</dbReference>
<dbReference type="InterPro" id="IPR029055">
    <property type="entry name" value="Ntn_hydrolases_N"/>
</dbReference>
<dbReference type="GO" id="GO:0036374">
    <property type="term" value="F:glutathione hydrolase activity"/>
    <property type="evidence" value="ECO:0007669"/>
    <property type="project" value="UniProtKB-UniRule"/>
</dbReference>
<evidence type="ECO:0000313" key="4">
    <source>
        <dbReference type="EMBL" id="RID60735.1"/>
    </source>
</evidence>
<dbReference type="GO" id="GO:0103068">
    <property type="term" value="F:leukotriene C4 gamma-glutamyl transferase activity"/>
    <property type="evidence" value="ECO:0007669"/>
    <property type="project" value="UniProtKB-EC"/>
</dbReference>
<keyword evidence="3" id="KW-0808">Transferase</keyword>
<dbReference type="InterPro" id="IPR000101">
    <property type="entry name" value="GGT_peptidase"/>
</dbReference>
<feature type="binding site" evidence="2">
    <location>
        <position position="302"/>
    </location>
    <ligand>
        <name>L-glutamate</name>
        <dbReference type="ChEBI" id="CHEBI:29985"/>
    </ligand>
</feature>
<dbReference type="PANTHER" id="PTHR11686:SF60">
    <property type="entry name" value="GLUTATHIONE HYDROLASE"/>
    <property type="match status" value="1"/>
</dbReference>
<evidence type="ECO:0000313" key="5">
    <source>
        <dbReference type="Proteomes" id="UP000264353"/>
    </source>
</evidence>
<feature type="active site" description="Nucleophile" evidence="1">
    <location>
        <position position="260"/>
    </location>
</feature>
<dbReference type="FunFam" id="1.10.246.130:FF:000001">
    <property type="entry name" value="Gamma-glutamyltransferase 5 isoform 1"/>
    <property type="match status" value="2"/>
</dbReference>
<comment type="pathway">
    <text evidence="3">Sulfur metabolism; glutathione metabolism.</text>
</comment>
<name>A0A397Z598_BRACM</name>
<dbReference type="Pfam" id="PF01019">
    <property type="entry name" value="G_glu_transpept"/>
    <property type="match status" value="1"/>
</dbReference>
<dbReference type="EC" id="2.3.2.2" evidence="3"/>
<organism evidence="4 5">
    <name type="scientific">Brassica campestris</name>
    <name type="common">Field mustard</name>
    <dbReference type="NCBI Taxonomy" id="3711"/>
    <lineage>
        <taxon>Eukaryota</taxon>
        <taxon>Viridiplantae</taxon>
        <taxon>Streptophyta</taxon>
        <taxon>Embryophyta</taxon>
        <taxon>Tracheophyta</taxon>
        <taxon>Spermatophyta</taxon>
        <taxon>Magnoliopsida</taxon>
        <taxon>eudicotyledons</taxon>
        <taxon>Gunneridae</taxon>
        <taxon>Pentapetalae</taxon>
        <taxon>rosids</taxon>
        <taxon>malvids</taxon>
        <taxon>Brassicales</taxon>
        <taxon>Brassicaceae</taxon>
        <taxon>Brassiceae</taxon>
        <taxon>Brassica</taxon>
    </lineage>
</organism>
<dbReference type="GO" id="GO:0006751">
    <property type="term" value="P:glutathione catabolic process"/>
    <property type="evidence" value="ECO:0007669"/>
    <property type="project" value="UniProtKB-UniRule"/>
</dbReference>
<sequence length="745" mass="81406">MYGGNLDLKKRGALSVGVPGEVAGLFTAWKQHGKLPWKRLVSPAKKLADRGFKITKYLYMQMNTTRDHILADKGLSKLFVSNGELKKPGTLCRNPKLALTLRQIAKYGPKAFYNGTVGVNLVSDILKSGGIITLKDLQSYRVNVKEPLSNDILGYRLLGMPPPSSGGAAMVLILNILSQYGVPSGVSGSLGVHRLVEALKHAFAIRMNLGDPDFVDVTKVVSDMLSPQFAQDLKRKINDKKTFDPKYYGGRWNQIKDHGTSHLSIIDHERNCVSMTSTINAFFGALMLSPSTGIVLNNEMDDFSIPLKSFNDSDKPPPAPANFIRPGKRPLSSMTPTIVLKDGKVKAAMNATSDDILADKGLSELFVSNGKLRKPGTIIRNPKLACTLKQIGKYGSKAFYNGTVGDYLVRDIQKSGGIITLKDLQSYKVKVKEPLSTDILGFRLLGMPPPSSGGPAMVLVLNILSQYGVPSGVSGPLGVHRLVEALKHAFAIRMNLGDPDFVDVTKVVSDMLSPEFAKDLKKKISDERTFKPKHYGAKWNELQDHGTSHLSIIDKDRNVVSMTNTVNYFFGALTLSPSTGIVLNNEMDDFSIPMKFVGDRNVPLPAPANFIRPGKRPLSSMAPTIVLKDGKVKASVGASGGIFIIAGTTEVFLNHFFLNMDPLSSVLAPRIYHQLIPNRVLYENWTTVYDDHFEIPKETRDVLEKKGHVLAPIAGGMISQFIVQESDGKLVAVSDPRKGGFPSGY</sequence>
<dbReference type="EMBL" id="CM010633">
    <property type="protein sequence ID" value="RID60735.1"/>
    <property type="molecule type" value="Genomic_DNA"/>
</dbReference>
<dbReference type="PRINTS" id="PR01210">
    <property type="entry name" value="GGTRANSPTASE"/>
</dbReference>
<feature type="binding site" evidence="2">
    <location>
        <begin position="278"/>
        <end position="280"/>
    </location>
    <ligand>
        <name>L-glutamate</name>
        <dbReference type="ChEBI" id="CHEBI:29985"/>
    </ligand>
</feature>
<keyword evidence="3" id="KW-0012">Acyltransferase</keyword>
<dbReference type="Gene3D" id="3.60.20.40">
    <property type="match status" value="2"/>
</dbReference>
<evidence type="ECO:0000256" key="1">
    <source>
        <dbReference type="PIRSR" id="PIRSR600101-1"/>
    </source>
</evidence>
<dbReference type="SUPFAM" id="SSF56235">
    <property type="entry name" value="N-terminal nucleophile aminohydrolases (Ntn hydrolases)"/>
    <property type="match status" value="2"/>
</dbReference>
<dbReference type="EC" id="3.4.19.13" evidence="3"/>
<reference evidence="4 5" key="1">
    <citation type="submission" date="2018-06" db="EMBL/GenBank/DDBJ databases">
        <title>WGS assembly of Brassica rapa FPsc.</title>
        <authorList>
            <person name="Bowman J."/>
            <person name="Kohchi T."/>
            <person name="Yamato K."/>
            <person name="Jenkins J."/>
            <person name="Shu S."/>
            <person name="Ishizaki K."/>
            <person name="Yamaoka S."/>
            <person name="Nishihama R."/>
            <person name="Nakamura Y."/>
            <person name="Berger F."/>
            <person name="Adam C."/>
            <person name="Aki S."/>
            <person name="Althoff F."/>
            <person name="Araki T."/>
            <person name="Arteaga-Vazquez M."/>
            <person name="Balasubrmanian S."/>
            <person name="Bauer D."/>
            <person name="Boehm C."/>
            <person name="Briginshaw L."/>
            <person name="Caballero-Perez J."/>
            <person name="Catarino B."/>
            <person name="Chen F."/>
            <person name="Chiyoda S."/>
            <person name="Chovatia M."/>
            <person name="Davies K."/>
            <person name="Delmans M."/>
            <person name="Demura T."/>
            <person name="Dierschke T."/>
            <person name="Dolan L."/>
            <person name="Dorantes-Acosta A."/>
            <person name="Eklund D."/>
            <person name="Florent S."/>
            <person name="Flores-Sandoval E."/>
            <person name="Fujiyama A."/>
            <person name="Fukuzawa H."/>
            <person name="Galik B."/>
            <person name="Grimanelli D."/>
            <person name="Grimwood J."/>
            <person name="Grossniklaus U."/>
            <person name="Hamada T."/>
            <person name="Haseloff J."/>
            <person name="Hetherington A."/>
            <person name="Higo A."/>
            <person name="Hirakawa Y."/>
            <person name="Hundley H."/>
            <person name="Ikeda Y."/>
            <person name="Inoue K."/>
            <person name="Inoue S."/>
            <person name="Ishida S."/>
            <person name="Jia Q."/>
            <person name="Kakita M."/>
            <person name="Kanazawa T."/>
            <person name="Kawai Y."/>
            <person name="Kawashima T."/>
            <person name="Kennedy M."/>
            <person name="Kinose K."/>
            <person name="Kinoshita T."/>
            <person name="Kohara Y."/>
            <person name="Koide E."/>
            <person name="Komatsu K."/>
            <person name="Kopischke S."/>
            <person name="Kubo M."/>
            <person name="Kyozuka J."/>
            <person name="Lagercrantz U."/>
            <person name="Lin S."/>
            <person name="Lindquist E."/>
            <person name="Lipzen A."/>
            <person name="Lu C."/>
            <person name="Luna E."/>
            <person name="Martienssen R."/>
            <person name="Minamino N."/>
            <person name="Mizutani M."/>
            <person name="Mizutani M."/>
            <person name="Mochizuki N."/>
            <person name="Monte I."/>
            <person name="Mosher R."/>
            <person name="Nagasaki H."/>
            <person name="Nakagami H."/>
            <person name="Naramoto S."/>
            <person name="Nishitani K."/>
            <person name="Ohtani M."/>
            <person name="Okamoto T."/>
            <person name="Okumura M."/>
            <person name="Phillips J."/>
            <person name="Pollak B."/>
            <person name="Reinders A."/>
            <person name="Roevekamp M."/>
            <person name="Sano R."/>
            <person name="Sawa S."/>
            <person name="Schmid M."/>
            <person name="Shirakawa M."/>
            <person name="Solano R."/>
            <person name="Spunde A."/>
            <person name="Suetsugu N."/>
            <person name="Sugano S."/>
            <person name="Sugiyama A."/>
            <person name="Sun R."/>
            <person name="Suzuki Y."/>
            <person name="Takenaka M."/>
            <person name="Takezawa D."/>
            <person name="Tomogane H."/>
            <person name="Tsuzuki M."/>
            <person name="Ueda T."/>
            <person name="Umeda M."/>
            <person name="Ward J."/>
            <person name="Watanabe Y."/>
            <person name="Yazaki K."/>
            <person name="Yokoyama R."/>
            <person name="Yoshitake Y."/>
            <person name="Yotsui I."/>
            <person name="Zachgo S."/>
            <person name="Schmutz J."/>
        </authorList>
    </citation>
    <scope>NUCLEOTIDE SEQUENCE [LARGE SCALE GENOMIC DNA]</scope>
    <source>
        <strain evidence="5">cv. B-3</strain>
    </source>
</reference>
<comment type="catalytic activity">
    <reaction evidence="3">
        <text>glutathione + H2O = L-cysteinylglycine + L-glutamate</text>
        <dbReference type="Rhea" id="RHEA:28807"/>
        <dbReference type="ChEBI" id="CHEBI:15377"/>
        <dbReference type="ChEBI" id="CHEBI:29985"/>
        <dbReference type="ChEBI" id="CHEBI:57925"/>
        <dbReference type="ChEBI" id="CHEBI:61694"/>
        <dbReference type="EC" id="3.4.19.13"/>
    </reaction>
</comment>
<evidence type="ECO:0000256" key="2">
    <source>
        <dbReference type="PIRSR" id="PIRSR600101-2"/>
    </source>
</evidence>
<evidence type="ECO:0000256" key="3">
    <source>
        <dbReference type="RuleBase" id="RU368068"/>
    </source>
</evidence>
<dbReference type="Gene3D" id="1.10.246.130">
    <property type="match status" value="2"/>
</dbReference>
<comment type="catalytic activity">
    <reaction evidence="3">
        <text>an N-terminal (5-L-glutamyl)-[peptide] + an alpha-amino acid = 5-L-glutamyl amino acid + an N-terminal L-alpha-aminoacyl-[peptide]</text>
        <dbReference type="Rhea" id="RHEA:23904"/>
        <dbReference type="Rhea" id="RHEA-COMP:9780"/>
        <dbReference type="Rhea" id="RHEA-COMP:9795"/>
        <dbReference type="ChEBI" id="CHEBI:77644"/>
        <dbReference type="ChEBI" id="CHEBI:78597"/>
        <dbReference type="ChEBI" id="CHEBI:78599"/>
        <dbReference type="ChEBI" id="CHEBI:78608"/>
        <dbReference type="EC" id="2.3.2.2"/>
    </reaction>
</comment>
<feature type="binding site" evidence="2">
    <location>
        <begin position="332"/>
        <end position="333"/>
    </location>
    <ligand>
        <name>L-glutamate</name>
        <dbReference type="ChEBI" id="CHEBI:29985"/>
    </ligand>
</feature>
<proteinExistence type="predicted"/>
<dbReference type="PANTHER" id="PTHR11686">
    <property type="entry name" value="GAMMA GLUTAMYL TRANSPEPTIDASE"/>
    <property type="match status" value="1"/>
</dbReference>
<keyword evidence="3" id="KW-0378">Hydrolase</keyword>
<comment type="function">
    <text evidence="3">Cleaves the gamma-glutamyl peptide bond of glutathione and glutathione conjugates.</text>
</comment>
<dbReference type="Proteomes" id="UP000264353">
    <property type="component" value="Chromosome A6"/>
</dbReference>
<comment type="catalytic activity">
    <reaction evidence="3">
        <text>an S-substituted glutathione + H2O = an S-substituted L-cysteinylglycine + L-glutamate</text>
        <dbReference type="Rhea" id="RHEA:59468"/>
        <dbReference type="ChEBI" id="CHEBI:15377"/>
        <dbReference type="ChEBI" id="CHEBI:29985"/>
        <dbReference type="ChEBI" id="CHEBI:90779"/>
        <dbReference type="ChEBI" id="CHEBI:143103"/>
        <dbReference type="EC" id="3.4.19.13"/>
    </reaction>
</comment>
<dbReference type="AlphaFoldDB" id="A0A397Z598"/>
<gene>
    <name evidence="4" type="ORF">BRARA_F03865</name>
</gene>
<dbReference type="InterPro" id="IPR043137">
    <property type="entry name" value="GGT_ssub_C"/>
</dbReference>